<dbReference type="InterPro" id="IPR010292">
    <property type="entry name" value="Uncharacterised_CreA"/>
</dbReference>
<proteinExistence type="predicted"/>
<dbReference type="PROSITE" id="PS51257">
    <property type="entry name" value="PROKAR_LIPOPROTEIN"/>
    <property type="match status" value="1"/>
</dbReference>
<dbReference type="Proteomes" id="UP000073601">
    <property type="component" value="Unassembled WGS sequence"/>
</dbReference>
<feature type="chain" id="PRO_5007282529" description="CreA protein" evidence="1">
    <location>
        <begin position="28"/>
        <end position="168"/>
    </location>
</feature>
<dbReference type="AlphaFoldDB" id="A0A128FJC2"/>
<evidence type="ECO:0000313" key="3">
    <source>
        <dbReference type="Proteomes" id="UP000073601"/>
    </source>
</evidence>
<evidence type="ECO:0000256" key="1">
    <source>
        <dbReference type="SAM" id="SignalP"/>
    </source>
</evidence>
<organism evidence="2 3">
    <name type="scientific">Grimontia marina</name>
    <dbReference type="NCBI Taxonomy" id="646534"/>
    <lineage>
        <taxon>Bacteria</taxon>
        <taxon>Pseudomonadati</taxon>
        <taxon>Pseudomonadota</taxon>
        <taxon>Gammaproteobacteria</taxon>
        <taxon>Vibrionales</taxon>
        <taxon>Vibrionaceae</taxon>
        <taxon>Grimontia</taxon>
    </lineage>
</organism>
<keyword evidence="1" id="KW-0732">Signal</keyword>
<dbReference type="RefSeq" id="WP_062714214.1">
    <property type="nucleotide sequence ID" value="NZ_CAWRCI010000062.1"/>
</dbReference>
<gene>
    <name evidence="2" type="ORF">GMA8713_04400</name>
</gene>
<dbReference type="PIRSF" id="PIRSF003174">
    <property type="entry name" value="CreA"/>
    <property type="match status" value="1"/>
</dbReference>
<accession>A0A128FJC2</accession>
<evidence type="ECO:0000313" key="2">
    <source>
        <dbReference type="EMBL" id="CZF86366.1"/>
    </source>
</evidence>
<dbReference type="PANTHER" id="PTHR37952">
    <property type="match status" value="1"/>
</dbReference>
<keyword evidence="3" id="KW-1185">Reference proteome</keyword>
<dbReference type="PANTHER" id="PTHR37952:SF2">
    <property type="entry name" value="PROTEIN CREA"/>
    <property type="match status" value="1"/>
</dbReference>
<protein>
    <recommendedName>
        <fullName evidence="4">CreA protein</fullName>
    </recommendedName>
</protein>
<dbReference type="GO" id="GO:0005829">
    <property type="term" value="C:cytosol"/>
    <property type="evidence" value="ECO:0007669"/>
    <property type="project" value="TreeGrafter"/>
</dbReference>
<reference evidence="3" key="1">
    <citation type="submission" date="2016-02" db="EMBL/GenBank/DDBJ databases">
        <authorList>
            <person name="Rodrigo-Torres Lidia"/>
            <person name="Arahal R.David."/>
        </authorList>
    </citation>
    <scope>NUCLEOTIDE SEQUENCE [LARGE SCALE GENOMIC DNA]</scope>
    <source>
        <strain evidence="3">CECT 8713</strain>
    </source>
</reference>
<dbReference type="Pfam" id="PF05981">
    <property type="entry name" value="CreA"/>
    <property type="match status" value="1"/>
</dbReference>
<name>A0A128FJC2_9GAMM</name>
<evidence type="ECO:0008006" key="4">
    <source>
        <dbReference type="Google" id="ProtNLM"/>
    </source>
</evidence>
<sequence length="168" mass="18404">MFAIPKSPTSKPLRALVAASVFGFALAGCSDDEVGDVSLGLFTTKDIKIQIFNDPEVPGVTCHISHVKADLDFSDPSDMGISCRQTGDITPEMITNIDRSKSGEVVFTASKSILFKSMKIRRIFDSKNQTLMYLSYSTKETQGSHKHSLSTVPLWGTKAWQAPTQDNK</sequence>
<dbReference type="EMBL" id="FIZY01000062">
    <property type="protein sequence ID" value="CZF86366.1"/>
    <property type="molecule type" value="Genomic_DNA"/>
</dbReference>
<feature type="signal peptide" evidence="1">
    <location>
        <begin position="1"/>
        <end position="27"/>
    </location>
</feature>